<name>A0AAW0B9F2_9AGAR</name>
<gene>
    <name evidence="1" type="ORF">R3P38DRAFT_3396997</name>
</gene>
<evidence type="ECO:0008006" key="3">
    <source>
        <dbReference type="Google" id="ProtNLM"/>
    </source>
</evidence>
<evidence type="ECO:0000313" key="2">
    <source>
        <dbReference type="Proteomes" id="UP001362999"/>
    </source>
</evidence>
<dbReference type="Proteomes" id="UP001362999">
    <property type="component" value="Unassembled WGS sequence"/>
</dbReference>
<dbReference type="AlphaFoldDB" id="A0AAW0B9F2"/>
<organism evidence="1 2">
    <name type="scientific">Favolaschia claudopus</name>
    <dbReference type="NCBI Taxonomy" id="2862362"/>
    <lineage>
        <taxon>Eukaryota</taxon>
        <taxon>Fungi</taxon>
        <taxon>Dikarya</taxon>
        <taxon>Basidiomycota</taxon>
        <taxon>Agaricomycotina</taxon>
        <taxon>Agaricomycetes</taxon>
        <taxon>Agaricomycetidae</taxon>
        <taxon>Agaricales</taxon>
        <taxon>Marasmiineae</taxon>
        <taxon>Mycenaceae</taxon>
        <taxon>Favolaschia</taxon>
    </lineage>
</organism>
<keyword evidence="2" id="KW-1185">Reference proteome</keyword>
<accession>A0AAW0B9F2</accession>
<evidence type="ECO:0000313" key="1">
    <source>
        <dbReference type="EMBL" id="KAK7022560.1"/>
    </source>
</evidence>
<comment type="caution">
    <text evidence="1">The sequence shown here is derived from an EMBL/GenBank/DDBJ whole genome shotgun (WGS) entry which is preliminary data.</text>
</comment>
<sequence>MSLAQELAQELVDLILDFLYDDSDSLLSSSLVARKWVPAARYHLFQRIVLNHWHCVPGSGYSFQGSAYRFLNICTLPECTIISSIQEVVLNIDNEHSDSEAEAGWVVPGLLEELIRVIAAAPLAKLVYIDHTKSWNDPIALTWIAPRFPRLRQFTYNALDRFLSDALALVASFPELEVLSLYSTTLEDNFEEAIMPPKPYPVSPPNTLSSLHTLRLQLFSHQPEEFMAWLLTFGDRIRLEMLDLDLVHYYHNGWGRVDALNAYFNLNGAHLRNFGLRLHYEDNSELDVETFLSRESDGDLNLSNLINLHILSLSTHNVKAVCTALSSLPLPSSADPPNHLHSLEVSFREWIHIYQVQCPCDPVVLVQDFADAMSGEQFARLAEFTILVPVFFGENGAKALRAYFPRWKETDIMRVGFIEERRFPADSWERLKDELSGER</sequence>
<dbReference type="EMBL" id="JAWWNJ010000037">
    <property type="protein sequence ID" value="KAK7022560.1"/>
    <property type="molecule type" value="Genomic_DNA"/>
</dbReference>
<protein>
    <recommendedName>
        <fullName evidence="3">F-box domain-containing protein</fullName>
    </recommendedName>
</protein>
<reference evidence="1 2" key="1">
    <citation type="journal article" date="2024" name="J Genomics">
        <title>Draft genome sequencing and assembly of Favolaschia claudopus CIRM-BRFM 2984 isolated from oak limbs.</title>
        <authorList>
            <person name="Navarro D."/>
            <person name="Drula E."/>
            <person name="Chaduli D."/>
            <person name="Cazenave R."/>
            <person name="Ahrendt S."/>
            <person name="Wang J."/>
            <person name="Lipzen A."/>
            <person name="Daum C."/>
            <person name="Barry K."/>
            <person name="Grigoriev I.V."/>
            <person name="Favel A."/>
            <person name="Rosso M.N."/>
            <person name="Martin F."/>
        </authorList>
    </citation>
    <scope>NUCLEOTIDE SEQUENCE [LARGE SCALE GENOMIC DNA]</scope>
    <source>
        <strain evidence="1 2">CIRM-BRFM 2984</strain>
    </source>
</reference>
<proteinExistence type="predicted"/>